<keyword evidence="2" id="KW-1185">Reference proteome</keyword>
<dbReference type="Proteomes" id="UP001281147">
    <property type="component" value="Unassembled WGS sequence"/>
</dbReference>
<proteinExistence type="predicted"/>
<name>A0ACC3NG45_9PEZI</name>
<evidence type="ECO:0000313" key="2">
    <source>
        <dbReference type="Proteomes" id="UP001281147"/>
    </source>
</evidence>
<sequence length="541" mass="61589">MASSGESGDTLTAEVREYYCNTVGKEVQRGFKNLDNAADAERLLAAVQSSKTWNFALDFSDAASWVTFDLAPSSVAALLETERPETFNTRWINIWYPSQQRSLVEVIARRYDFSPRLLALMCSEPKQPRKSQSSVQRVESRKRKFWLGRTQARHGESEFEKGMDELSEHSSVSSHDSAVAGNLYKMIDDLWHYSSIDFGRNYVCIGYNSLYGTKHAGSTPGEGMLPHCTRIWTWLLLCNDNTVISINEDPFPFCQGKLDPLQQRILVETRRNLVNVFRSLSNTDEVQSPMSLLPLRARLGDTPEESVHRLSDTPGLLFYYLFENWRNSYTLITRRESRYGLELNSLRKEMFQTPKLCHIDRLDTIGKELGLLKRHYESYNRIIDRLLEPQTATSASLANSRIVGSETSQMSIDTVRPIMTERESMLGASLTSATRARFKRLRDLIDLYALSEIEGYIKQKDSLVMMNFNLIAIKESLDVERLTRITLLLTKVTIIFLPSMVYSSQDYWVSFAVTIVVSCLALVGFGLVSGTVQTGDVWRAV</sequence>
<organism evidence="1 2">
    <name type="scientific">Vermiconidia calcicola</name>
    <dbReference type="NCBI Taxonomy" id="1690605"/>
    <lineage>
        <taxon>Eukaryota</taxon>
        <taxon>Fungi</taxon>
        <taxon>Dikarya</taxon>
        <taxon>Ascomycota</taxon>
        <taxon>Pezizomycotina</taxon>
        <taxon>Dothideomycetes</taxon>
        <taxon>Dothideomycetidae</taxon>
        <taxon>Mycosphaerellales</taxon>
        <taxon>Extremaceae</taxon>
        <taxon>Vermiconidia</taxon>
    </lineage>
</organism>
<gene>
    <name evidence="1" type="ORF">LTR37_006546</name>
</gene>
<evidence type="ECO:0000313" key="1">
    <source>
        <dbReference type="EMBL" id="KAK3716396.1"/>
    </source>
</evidence>
<reference evidence="1" key="1">
    <citation type="submission" date="2023-07" db="EMBL/GenBank/DDBJ databases">
        <title>Black Yeasts Isolated from many extreme environments.</title>
        <authorList>
            <person name="Coleine C."/>
            <person name="Stajich J.E."/>
            <person name="Selbmann L."/>
        </authorList>
    </citation>
    <scope>NUCLEOTIDE SEQUENCE</scope>
    <source>
        <strain evidence="1">CCFEE 5714</strain>
    </source>
</reference>
<comment type="caution">
    <text evidence="1">The sequence shown here is derived from an EMBL/GenBank/DDBJ whole genome shotgun (WGS) entry which is preliminary data.</text>
</comment>
<accession>A0ACC3NG45</accession>
<protein>
    <submittedName>
        <fullName evidence="1">Uncharacterized protein</fullName>
    </submittedName>
</protein>
<dbReference type="EMBL" id="JAUTXU010000043">
    <property type="protein sequence ID" value="KAK3716396.1"/>
    <property type="molecule type" value="Genomic_DNA"/>
</dbReference>